<evidence type="ECO:0008006" key="3">
    <source>
        <dbReference type="Google" id="ProtNLM"/>
    </source>
</evidence>
<sequence length="169" mass="19511">MKLFNFLLFLILANSSINGQNESIQPADLEGLYTRALNSRVDLILAGGWNYVELNEYGKRIKDLDVSDRYKFLTNKELIDLSIRKKKTINVYRVLHKSIAKDTIDINFGIVNVTAKRGIFFSRGIKLKKAKFNLSCGGTNGYQPDIRFVFNDEKKIWEIVYNRYISTSE</sequence>
<comment type="caution">
    <text evidence="1">The sequence shown here is derived from an EMBL/GenBank/DDBJ whole genome shotgun (WGS) entry which is preliminary data.</text>
</comment>
<protein>
    <recommendedName>
        <fullName evidence="3">DUF4440 domain-containing protein</fullName>
    </recommendedName>
</protein>
<accession>A0ABU7IZ06</accession>
<name>A0ABU7IZ06_9FLAO</name>
<evidence type="ECO:0000313" key="1">
    <source>
        <dbReference type="EMBL" id="MEE1978219.1"/>
    </source>
</evidence>
<gene>
    <name evidence="1" type="ORF">V1I91_19235</name>
</gene>
<proteinExistence type="predicted"/>
<dbReference type="Proteomes" id="UP001356308">
    <property type="component" value="Unassembled WGS sequence"/>
</dbReference>
<dbReference type="EMBL" id="JAZDDG010000011">
    <property type="protein sequence ID" value="MEE1978219.1"/>
    <property type="molecule type" value="Genomic_DNA"/>
</dbReference>
<organism evidence="1 2">
    <name type="scientific">Maribacter cobaltidurans</name>
    <dbReference type="NCBI Taxonomy" id="1178778"/>
    <lineage>
        <taxon>Bacteria</taxon>
        <taxon>Pseudomonadati</taxon>
        <taxon>Bacteroidota</taxon>
        <taxon>Flavobacteriia</taxon>
        <taxon>Flavobacteriales</taxon>
        <taxon>Flavobacteriaceae</taxon>
        <taxon>Maribacter</taxon>
    </lineage>
</organism>
<dbReference type="RefSeq" id="WP_272652871.1">
    <property type="nucleotide sequence ID" value="NZ_JAZDDG010000011.1"/>
</dbReference>
<reference evidence="1 2" key="1">
    <citation type="submission" date="2024-01" db="EMBL/GenBank/DDBJ databases">
        <title>Maribacter spp. originated from different algae showed divergent polysaccharides utilization ability.</title>
        <authorList>
            <person name="Wang H."/>
            <person name="Wu Y."/>
        </authorList>
    </citation>
    <scope>NUCLEOTIDE SEQUENCE [LARGE SCALE GENOMIC DNA]</scope>
    <source>
        <strain evidence="1 2">PR1</strain>
    </source>
</reference>
<keyword evidence="2" id="KW-1185">Reference proteome</keyword>
<evidence type="ECO:0000313" key="2">
    <source>
        <dbReference type="Proteomes" id="UP001356308"/>
    </source>
</evidence>